<dbReference type="InterPro" id="IPR007416">
    <property type="entry name" value="YggL_50S_bp"/>
</dbReference>
<proteinExistence type="predicted"/>
<dbReference type="AlphaFoldDB" id="A0YBQ6"/>
<protein>
    <submittedName>
        <fullName evidence="1">Uncharacterized protein</fullName>
    </submittedName>
</protein>
<dbReference type="eggNOG" id="COG3171">
    <property type="taxonomic scope" value="Bacteria"/>
</dbReference>
<sequence>MSNEIVRSRRLRKKLYLDEFAILGFEFSCKIDEVSEEDYDAFFDAFADQAEKRDLFVSIDGQEHQFEGFVTAGNRYGSASEDDRKAMEETLAAFSIVSDVVVGPLVDAFYQF</sequence>
<dbReference type="Pfam" id="PF04320">
    <property type="entry name" value="YggL_50S_bp"/>
    <property type="match status" value="1"/>
</dbReference>
<dbReference type="OrthoDB" id="5768758at2"/>
<dbReference type="STRING" id="247633.GP2143_06030"/>
<evidence type="ECO:0000313" key="2">
    <source>
        <dbReference type="Proteomes" id="UP000004931"/>
    </source>
</evidence>
<dbReference type="Proteomes" id="UP000004931">
    <property type="component" value="Unassembled WGS sequence"/>
</dbReference>
<accession>A0YBQ6</accession>
<comment type="caution">
    <text evidence="1">The sequence shown here is derived from an EMBL/GenBank/DDBJ whole genome shotgun (WGS) entry which is preliminary data.</text>
</comment>
<gene>
    <name evidence="1" type="ORF">GP2143_06030</name>
</gene>
<dbReference type="EMBL" id="AAVT01000002">
    <property type="protein sequence ID" value="EAW31986.1"/>
    <property type="molecule type" value="Genomic_DNA"/>
</dbReference>
<keyword evidence="2" id="KW-1185">Reference proteome</keyword>
<name>A0YBQ6_9GAMM</name>
<dbReference type="PANTHER" id="PTHR38778">
    <property type="entry name" value="CYTOPLASMIC PROTEIN-RELATED"/>
    <property type="match status" value="1"/>
</dbReference>
<organism evidence="1 2">
    <name type="scientific">marine gamma proteobacterium HTCC2143</name>
    <dbReference type="NCBI Taxonomy" id="247633"/>
    <lineage>
        <taxon>Bacteria</taxon>
        <taxon>Pseudomonadati</taxon>
        <taxon>Pseudomonadota</taxon>
        <taxon>Gammaproteobacteria</taxon>
        <taxon>Cellvibrionales</taxon>
        <taxon>Spongiibacteraceae</taxon>
        <taxon>BD1-7 clade</taxon>
    </lineage>
</organism>
<dbReference type="PANTHER" id="PTHR38778:SF1">
    <property type="entry name" value="CYTOPLASMIC PROTEIN"/>
    <property type="match status" value="1"/>
</dbReference>
<dbReference type="GO" id="GO:0005829">
    <property type="term" value="C:cytosol"/>
    <property type="evidence" value="ECO:0007669"/>
    <property type="project" value="TreeGrafter"/>
</dbReference>
<reference evidence="1 2" key="1">
    <citation type="journal article" date="2010" name="J. Bacteriol.">
        <title>Genome sequence of the oligotrophic marine Gammaproteobacterium HTCC2143, isolated from the Oregon Coast.</title>
        <authorList>
            <person name="Oh H.M."/>
            <person name="Kang I."/>
            <person name="Ferriera S."/>
            <person name="Giovannoni S.J."/>
            <person name="Cho J.C."/>
        </authorList>
    </citation>
    <scope>NUCLEOTIDE SEQUENCE [LARGE SCALE GENOMIC DNA]</scope>
    <source>
        <strain evidence="1 2">HTCC2143</strain>
    </source>
</reference>
<evidence type="ECO:0000313" key="1">
    <source>
        <dbReference type="EMBL" id="EAW31986.1"/>
    </source>
</evidence>